<evidence type="ECO:0000256" key="12">
    <source>
        <dbReference type="ARBA" id="ARBA00023303"/>
    </source>
</evidence>
<keyword evidence="13" id="KW-0040">ANK repeat</keyword>
<feature type="transmembrane region" description="Helical" evidence="14">
    <location>
        <begin position="175"/>
        <end position="192"/>
    </location>
</feature>
<dbReference type="InterPro" id="IPR036770">
    <property type="entry name" value="Ankyrin_rpt-contain_sf"/>
</dbReference>
<dbReference type="PROSITE" id="PS50297">
    <property type="entry name" value="ANK_REP_REGION"/>
    <property type="match status" value="2"/>
</dbReference>
<dbReference type="GO" id="GO:0005262">
    <property type="term" value="F:calcium channel activity"/>
    <property type="evidence" value="ECO:0000318"/>
    <property type="project" value="GO_Central"/>
</dbReference>
<keyword evidence="12" id="KW-0407">Ion channel</keyword>
<gene>
    <name evidence="16" type="ORF">NEMVEDRAFT_v1g81127</name>
</gene>
<evidence type="ECO:0000259" key="15">
    <source>
        <dbReference type="Pfam" id="PF00520"/>
    </source>
</evidence>
<dbReference type="Pfam" id="PF00520">
    <property type="entry name" value="Ion_trans"/>
    <property type="match status" value="1"/>
</dbReference>
<evidence type="ECO:0000256" key="7">
    <source>
        <dbReference type="ARBA" id="ARBA00022737"/>
    </source>
</evidence>
<dbReference type="eggNOG" id="KOG3676">
    <property type="taxonomic scope" value="Eukaryota"/>
</dbReference>
<dbReference type="Pfam" id="PF12796">
    <property type="entry name" value="Ank_2"/>
    <property type="match status" value="1"/>
</dbReference>
<keyword evidence="7" id="KW-0677">Repeat</keyword>
<organism evidence="16 17">
    <name type="scientific">Nematostella vectensis</name>
    <name type="common">Starlet sea anemone</name>
    <dbReference type="NCBI Taxonomy" id="45351"/>
    <lineage>
        <taxon>Eukaryota</taxon>
        <taxon>Metazoa</taxon>
        <taxon>Cnidaria</taxon>
        <taxon>Anthozoa</taxon>
        <taxon>Hexacorallia</taxon>
        <taxon>Actiniaria</taxon>
        <taxon>Edwardsiidae</taxon>
        <taxon>Nematostella</taxon>
    </lineage>
</organism>
<evidence type="ECO:0000256" key="1">
    <source>
        <dbReference type="ARBA" id="ARBA00004651"/>
    </source>
</evidence>
<evidence type="ECO:0000256" key="11">
    <source>
        <dbReference type="ARBA" id="ARBA00023136"/>
    </source>
</evidence>
<keyword evidence="4" id="KW-0109">Calcium transport</keyword>
<dbReference type="SUPFAM" id="SSF48403">
    <property type="entry name" value="Ankyrin repeat"/>
    <property type="match status" value="1"/>
</dbReference>
<evidence type="ECO:0000256" key="2">
    <source>
        <dbReference type="ARBA" id="ARBA00022448"/>
    </source>
</evidence>
<keyword evidence="10" id="KW-0406">Ion transport</keyword>
<dbReference type="Gene3D" id="1.25.40.20">
    <property type="entry name" value="Ankyrin repeat-containing domain"/>
    <property type="match status" value="2"/>
</dbReference>
<keyword evidence="5" id="KW-0107">Calcium channel</keyword>
<keyword evidence="3" id="KW-1003">Cell membrane</keyword>
<feature type="transmembrane region" description="Helical" evidence="14">
    <location>
        <begin position="381"/>
        <end position="401"/>
    </location>
</feature>
<keyword evidence="9 14" id="KW-1133">Transmembrane helix</keyword>
<feature type="transmembrane region" description="Helical" evidence="14">
    <location>
        <begin position="296"/>
        <end position="315"/>
    </location>
</feature>
<accession>A7RH64</accession>
<dbReference type="AlphaFoldDB" id="A7RH64"/>
<dbReference type="Gene3D" id="1.10.287.70">
    <property type="match status" value="1"/>
</dbReference>
<dbReference type="SMART" id="SM00248">
    <property type="entry name" value="ANK"/>
    <property type="match status" value="2"/>
</dbReference>
<protein>
    <recommendedName>
        <fullName evidence="15">Ion transport domain-containing protein</fullName>
    </recommendedName>
</protein>
<feature type="repeat" description="ANK" evidence="13">
    <location>
        <begin position="75"/>
        <end position="107"/>
    </location>
</feature>
<evidence type="ECO:0000313" key="16">
    <source>
        <dbReference type="EMBL" id="EDO49167.1"/>
    </source>
</evidence>
<feature type="transmembrane region" description="Helical" evidence="14">
    <location>
        <begin position="352"/>
        <end position="375"/>
    </location>
</feature>
<feature type="non-terminal residue" evidence="16">
    <location>
        <position position="1"/>
    </location>
</feature>
<dbReference type="InParanoid" id="A7RH64"/>
<dbReference type="InterPro" id="IPR024862">
    <property type="entry name" value="TRPV"/>
</dbReference>
<dbReference type="PANTHER" id="PTHR10582">
    <property type="entry name" value="TRANSIENT RECEPTOR POTENTIAL ION CHANNEL PROTEIN"/>
    <property type="match status" value="1"/>
</dbReference>
<dbReference type="Proteomes" id="UP000001593">
    <property type="component" value="Unassembled WGS sequence"/>
</dbReference>
<dbReference type="PROSITE" id="PS50088">
    <property type="entry name" value="ANK_REPEAT"/>
    <property type="match status" value="2"/>
</dbReference>
<dbReference type="InterPro" id="IPR005821">
    <property type="entry name" value="Ion_trans_dom"/>
</dbReference>
<dbReference type="InterPro" id="IPR002110">
    <property type="entry name" value="Ankyrin_rpt"/>
</dbReference>
<comment type="subcellular location">
    <subcellularLocation>
        <location evidence="1">Cell membrane</location>
        <topology evidence="1">Multi-pass membrane protein</topology>
    </subcellularLocation>
</comment>
<keyword evidence="6 14" id="KW-0812">Transmembrane</keyword>
<dbReference type="HOGENOM" id="CLU_018560_0_0_1"/>
<dbReference type="STRING" id="45351.A7RH64"/>
<evidence type="ECO:0000256" key="6">
    <source>
        <dbReference type="ARBA" id="ARBA00022692"/>
    </source>
</evidence>
<dbReference type="OMA" id="WHTDIAL"/>
<feature type="non-terminal residue" evidence="16">
    <location>
        <position position="525"/>
    </location>
</feature>
<dbReference type="PANTHER" id="PTHR10582:SF33">
    <property type="entry name" value="TRANSIENT RECEPTOR POTENTIAL CHANNEL PYREXIA"/>
    <property type="match status" value="1"/>
</dbReference>
<dbReference type="PhylomeDB" id="A7RH64"/>
<evidence type="ECO:0000256" key="14">
    <source>
        <dbReference type="SAM" id="Phobius"/>
    </source>
</evidence>
<dbReference type="FunFam" id="1.25.40.20:FF:001057">
    <property type="entry name" value="Calcium transporter 2"/>
    <property type="match status" value="1"/>
</dbReference>
<evidence type="ECO:0000256" key="10">
    <source>
        <dbReference type="ARBA" id="ARBA00023065"/>
    </source>
</evidence>
<reference evidence="16 17" key="1">
    <citation type="journal article" date="2007" name="Science">
        <title>Sea anemone genome reveals ancestral eumetazoan gene repertoire and genomic organization.</title>
        <authorList>
            <person name="Putnam N.H."/>
            <person name="Srivastava M."/>
            <person name="Hellsten U."/>
            <person name="Dirks B."/>
            <person name="Chapman J."/>
            <person name="Salamov A."/>
            <person name="Terry A."/>
            <person name="Shapiro H."/>
            <person name="Lindquist E."/>
            <person name="Kapitonov V.V."/>
            <person name="Jurka J."/>
            <person name="Genikhovich G."/>
            <person name="Grigoriev I.V."/>
            <person name="Lucas S.M."/>
            <person name="Steele R.E."/>
            <person name="Finnerty J.R."/>
            <person name="Technau U."/>
            <person name="Martindale M.Q."/>
            <person name="Rokhsar D.S."/>
        </authorList>
    </citation>
    <scope>NUCLEOTIDE SEQUENCE [LARGE SCALE GENOMIC DNA]</scope>
    <source>
        <strain evidence="17">CH2 X CH6</strain>
    </source>
</reference>
<evidence type="ECO:0000256" key="9">
    <source>
        <dbReference type="ARBA" id="ARBA00022989"/>
    </source>
</evidence>
<evidence type="ECO:0000313" key="17">
    <source>
        <dbReference type="Proteomes" id="UP000001593"/>
    </source>
</evidence>
<sequence>SRALLYYFAKLSANANTNEVIDLEFVETLIKTGASVSVTDRHGQTVMHETARQWEVAVAKFLIKRGASINQADRFGRTPLHVAAAVDYPDMVRFLVENGADAKEALNQFYSYDRANRKQYFYLNYLEPVIPKCINIGWPQTALEVVVLHKQFDLIMHPVYQRLLKVKWQSFGKRGAWFQAISSLIYVILWTVIGITKADKPSEYYQPISEKWWRIGLYVFAVLMTFNEIRREISDILFSKKEHRLWMKWRETELQRDLKYCHPRWPGERIYLMQEIDFLHQQEPSYFNDAWNVFDWLTYCMVMASLVTHGVSVLIDHMMVHNAHINIMSATLICIWIRLLKTFRAFTALGPFVVMLGHLIYDILKFFFLFVVFYIPYAASFWMVFSSHNISGYSTIADLLFSMFRMTVVDDYNYDELSKAEPIMSKILCGTYLAFSAIICLNLFIALMSDTFQRVYDNVKANAAMQQANTILSLENNLSVTKKKKFANFIHTRCSPDELYYDDDVLDDDEGDLKRMTHQIKEELE</sequence>
<feature type="domain" description="Ion transport" evidence="15">
    <location>
        <begin position="178"/>
        <end position="458"/>
    </location>
</feature>
<feature type="repeat" description="ANK" evidence="13">
    <location>
        <begin position="42"/>
        <end position="74"/>
    </location>
</feature>
<keyword evidence="11 14" id="KW-0472">Membrane</keyword>
<evidence type="ECO:0000256" key="8">
    <source>
        <dbReference type="ARBA" id="ARBA00022837"/>
    </source>
</evidence>
<keyword evidence="8" id="KW-0106">Calcium</keyword>
<evidence type="ECO:0000256" key="13">
    <source>
        <dbReference type="PROSITE-ProRule" id="PRU00023"/>
    </source>
</evidence>
<dbReference type="GO" id="GO:0098703">
    <property type="term" value="P:calcium ion import across plasma membrane"/>
    <property type="evidence" value="ECO:0000318"/>
    <property type="project" value="GO_Central"/>
</dbReference>
<dbReference type="GO" id="GO:0005886">
    <property type="term" value="C:plasma membrane"/>
    <property type="evidence" value="ECO:0000318"/>
    <property type="project" value="GO_Central"/>
</dbReference>
<feature type="transmembrane region" description="Helical" evidence="14">
    <location>
        <begin position="427"/>
        <end position="448"/>
    </location>
</feature>
<feature type="transmembrane region" description="Helical" evidence="14">
    <location>
        <begin position="321"/>
        <end position="340"/>
    </location>
</feature>
<evidence type="ECO:0000256" key="4">
    <source>
        <dbReference type="ARBA" id="ARBA00022568"/>
    </source>
</evidence>
<evidence type="ECO:0000256" key="3">
    <source>
        <dbReference type="ARBA" id="ARBA00022475"/>
    </source>
</evidence>
<keyword evidence="17" id="KW-1185">Reference proteome</keyword>
<name>A7RH64_NEMVE</name>
<evidence type="ECO:0000256" key="5">
    <source>
        <dbReference type="ARBA" id="ARBA00022673"/>
    </source>
</evidence>
<proteinExistence type="predicted"/>
<keyword evidence="2" id="KW-0813">Transport</keyword>
<dbReference type="EMBL" id="DS469510">
    <property type="protein sequence ID" value="EDO49167.1"/>
    <property type="molecule type" value="Genomic_DNA"/>
</dbReference>